<dbReference type="CDD" id="cd18247">
    <property type="entry name" value="BTB_POZ_KLHL18"/>
    <property type="match status" value="1"/>
</dbReference>
<comment type="pathway">
    <text evidence="1">Protein modification; protein ubiquitination.</text>
</comment>
<dbReference type="PANTHER" id="PTHR24412">
    <property type="entry name" value="KELCH PROTEIN"/>
    <property type="match status" value="1"/>
</dbReference>
<keyword evidence="4" id="KW-0677">Repeat</keyword>
<reference evidence="9" key="2">
    <citation type="submission" date="2023-03" db="EMBL/GenBank/DDBJ databases">
        <authorList>
            <person name="Inwood S.N."/>
            <person name="Skelly J.G."/>
            <person name="Guhlin J."/>
            <person name="Harrop T.W.R."/>
            <person name="Goldson S.G."/>
            <person name="Dearden P.K."/>
        </authorList>
    </citation>
    <scope>NUCLEOTIDE SEQUENCE</scope>
    <source>
        <strain evidence="9">Irish</strain>
        <tissue evidence="9">Whole body</tissue>
    </source>
</reference>
<comment type="caution">
    <text evidence="9">The sequence shown here is derived from an EMBL/GenBank/DDBJ whole genome shotgun (WGS) entry which is preliminary data.</text>
</comment>
<dbReference type="PANTHER" id="PTHR24412:SF497">
    <property type="entry name" value="KELCH-LIKE PROTEIN 18"/>
    <property type="match status" value="1"/>
</dbReference>
<dbReference type="Pfam" id="PF24681">
    <property type="entry name" value="Kelch_KLHDC2_KLHL20_DRC7"/>
    <property type="match status" value="1"/>
</dbReference>
<dbReference type="SMART" id="SM00612">
    <property type="entry name" value="Kelch"/>
    <property type="match status" value="6"/>
</dbReference>
<dbReference type="FunFam" id="1.25.40.420:FF:000001">
    <property type="entry name" value="Kelch-like family member 12"/>
    <property type="match status" value="1"/>
</dbReference>
<evidence type="ECO:0000313" key="9">
    <source>
        <dbReference type="EMBL" id="KAK0159088.1"/>
    </source>
</evidence>
<reference evidence="9" key="1">
    <citation type="journal article" date="2023" name="bioRxiv">
        <title>Scaffold-level genome assemblies of two parasitoid biocontrol wasps reveal the parthenogenesis mechanism and an associated novel virus.</title>
        <authorList>
            <person name="Inwood S."/>
            <person name="Skelly J."/>
            <person name="Guhlin J."/>
            <person name="Harrop T."/>
            <person name="Goldson S."/>
            <person name="Dearden P."/>
        </authorList>
    </citation>
    <scope>NUCLEOTIDE SEQUENCE</scope>
    <source>
        <strain evidence="9">Irish</strain>
        <tissue evidence="9">Whole body</tissue>
    </source>
</reference>
<dbReference type="Pfam" id="PF07707">
    <property type="entry name" value="BACK"/>
    <property type="match status" value="1"/>
</dbReference>
<accession>A0AA39F170</accession>
<comment type="function">
    <text evidence="7">Probable substrate-specific adapter of an E3 ubiquitin-protein ligase complex which mediates the ubiquitination and subsequent proteasomal degradation of target proteins. May have a role in synapse differentiation and growth.</text>
</comment>
<dbReference type="InterPro" id="IPR015915">
    <property type="entry name" value="Kelch-typ_b-propeller"/>
</dbReference>
<dbReference type="AlphaFoldDB" id="A0AA39F170"/>
<dbReference type="Gene3D" id="2.120.10.80">
    <property type="entry name" value="Kelch-type beta propeller"/>
    <property type="match status" value="1"/>
</dbReference>
<dbReference type="SMART" id="SM00225">
    <property type="entry name" value="BTB"/>
    <property type="match status" value="1"/>
</dbReference>
<proteinExistence type="predicted"/>
<dbReference type="SUPFAM" id="SSF54695">
    <property type="entry name" value="POZ domain"/>
    <property type="match status" value="1"/>
</dbReference>
<name>A0AA39F170_9HYME</name>
<keyword evidence="10" id="KW-1185">Reference proteome</keyword>
<dbReference type="GO" id="GO:0003779">
    <property type="term" value="F:actin binding"/>
    <property type="evidence" value="ECO:0007669"/>
    <property type="project" value="UniProtKB-KW"/>
</dbReference>
<dbReference type="PIRSF" id="PIRSF037037">
    <property type="entry name" value="Kelch-like_protein_gigaxonin"/>
    <property type="match status" value="1"/>
</dbReference>
<evidence type="ECO:0000313" key="10">
    <source>
        <dbReference type="Proteomes" id="UP001168990"/>
    </source>
</evidence>
<evidence type="ECO:0000256" key="3">
    <source>
        <dbReference type="ARBA" id="ARBA00022441"/>
    </source>
</evidence>
<dbReference type="SUPFAM" id="SSF117281">
    <property type="entry name" value="Kelch motif"/>
    <property type="match status" value="2"/>
</dbReference>
<evidence type="ECO:0000256" key="2">
    <source>
        <dbReference type="ARBA" id="ARBA00013699"/>
    </source>
</evidence>
<dbReference type="InterPro" id="IPR030603">
    <property type="entry name" value="KLHL18_BTB/POZ"/>
</dbReference>
<sequence length="581" mass="65781">MCLAEQPKVLKIDKEYDQQTVFQEPELFAQGFPIFEEIRRQGKLCDVTLKAEDQIFSAHRIVLAATIPYFHAMFLNNMAESKQKDITLQGFDAVALEALINFAYSGKIILNKHNVQSIMVGASFLQLNKVRDACADVLKVHLHPYNALGIRTFADRLSCLSLVDEATKYIHQYFHQVSLSDEFLSLPFTELRELVARDELYVMSEAQVFEAVIRWVKYNKDERLQYLSKLLILVRLPLLSPEYLVDHVAKEDLIKRSHECRDLLDDAKDCHLMPERRHLLENFRFRPRICNDLVGHIFAVGGLTKYGNSLSTVEVYDPYKGTWRKSEAMTMDRSRVGVAVHQNKLYAFGGYNGVERLSTVEVYHPVLKSWKIISPMHCKRSAVGTTALNDYIYVCGGYDGVISLNTVEKYCPATDKWQMLSSMNKHRSAGGVIAFEGYIYALGGHDGLSIFDSVERYDPQTGVWTTVKPMLSRRCRLGVATLYGKLYVCGGYDGSTFLQSVEVYDPQKDTWEYVAPMNMMRSRAALVANMGKLWAIGGYDGVSNLSAVEVYDPRTNSWTFSTPMCAHEGGVGVGVIPNPYC</sequence>
<dbReference type="InterPro" id="IPR000210">
    <property type="entry name" value="BTB/POZ_dom"/>
</dbReference>
<keyword evidence="5" id="KW-0833">Ubl conjugation pathway</keyword>
<protein>
    <recommendedName>
        <fullName evidence="2">Kelch-like protein diablo</fullName>
    </recommendedName>
</protein>
<evidence type="ECO:0000256" key="6">
    <source>
        <dbReference type="ARBA" id="ARBA00023203"/>
    </source>
</evidence>
<dbReference type="Gene3D" id="3.30.710.10">
    <property type="entry name" value="Potassium Channel Kv1.1, Chain A"/>
    <property type="match status" value="1"/>
</dbReference>
<dbReference type="InterPro" id="IPR006652">
    <property type="entry name" value="Kelch_1"/>
</dbReference>
<dbReference type="InterPro" id="IPR017096">
    <property type="entry name" value="BTB-kelch_protein"/>
</dbReference>
<dbReference type="InterPro" id="IPR011705">
    <property type="entry name" value="BACK"/>
</dbReference>
<organism evidence="9 10">
    <name type="scientific">Microctonus aethiopoides</name>
    <dbReference type="NCBI Taxonomy" id="144406"/>
    <lineage>
        <taxon>Eukaryota</taxon>
        <taxon>Metazoa</taxon>
        <taxon>Ecdysozoa</taxon>
        <taxon>Arthropoda</taxon>
        <taxon>Hexapoda</taxon>
        <taxon>Insecta</taxon>
        <taxon>Pterygota</taxon>
        <taxon>Neoptera</taxon>
        <taxon>Endopterygota</taxon>
        <taxon>Hymenoptera</taxon>
        <taxon>Apocrita</taxon>
        <taxon>Ichneumonoidea</taxon>
        <taxon>Braconidae</taxon>
        <taxon>Euphorinae</taxon>
        <taxon>Microctonus</taxon>
    </lineage>
</organism>
<evidence type="ECO:0000256" key="4">
    <source>
        <dbReference type="ARBA" id="ARBA00022737"/>
    </source>
</evidence>
<dbReference type="Gene3D" id="1.25.40.420">
    <property type="match status" value="1"/>
</dbReference>
<dbReference type="PROSITE" id="PS50097">
    <property type="entry name" value="BTB"/>
    <property type="match status" value="1"/>
</dbReference>
<feature type="domain" description="BTB" evidence="8">
    <location>
        <begin position="45"/>
        <end position="112"/>
    </location>
</feature>
<dbReference type="Pfam" id="PF01344">
    <property type="entry name" value="Kelch_1"/>
    <property type="match status" value="2"/>
</dbReference>
<dbReference type="SMART" id="SM00875">
    <property type="entry name" value="BACK"/>
    <property type="match status" value="1"/>
</dbReference>
<keyword evidence="3" id="KW-0880">Kelch repeat</keyword>
<evidence type="ECO:0000256" key="7">
    <source>
        <dbReference type="ARBA" id="ARBA00043912"/>
    </source>
</evidence>
<dbReference type="Proteomes" id="UP001168990">
    <property type="component" value="Unassembled WGS sequence"/>
</dbReference>
<evidence type="ECO:0000256" key="1">
    <source>
        <dbReference type="ARBA" id="ARBA00004906"/>
    </source>
</evidence>
<keyword evidence="6" id="KW-0009">Actin-binding</keyword>
<gene>
    <name evidence="9" type="ORF">PV328_010014</name>
</gene>
<dbReference type="EMBL" id="JAQQBS010001424">
    <property type="protein sequence ID" value="KAK0159088.1"/>
    <property type="molecule type" value="Genomic_DNA"/>
</dbReference>
<evidence type="ECO:0000256" key="5">
    <source>
        <dbReference type="ARBA" id="ARBA00022786"/>
    </source>
</evidence>
<dbReference type="InterPro" id="IPR011333">
    <property type="entry name" value="SKP1/BTB/POZ_sf"/>
</dbReference>
<dbReference type="Pfam" id="PF00651">
    <property type="entry name" value="BTB"/>
    <property type="match status" value="1"/>
</dbReference>
<evidence type="ECO:0000259" key="8">
    <source>
        <dbReference type="PROSITE" id="PS50097"/>
    </source>
</evidence>